<gene>
    <name evidence="3" type="ORF">PDIGIT_LOCUS9435</name>
</gene>
<dbReference type="InterPro" id="IPR046623">
    <property type="entry name" value="DUF6536"/>
</dbReference>
<feature type="transmembrane region" description="Helical" evidence="1">
    <location>
        <begin position="502"/>
        <end position="524"/>
    </location>
</feature>
<dbReference type="AlphaFoldDB" id="A0A9W4UII9"/>
<dbReference type="PANTHER" id="PTHR35395">
    <property type="entry name" value="DUF6536 DOMAIN-CONTAINING PROTEIN"/>
    <property type="match status" value="1"/>
</dbReference>
<feature type="transmembrane region" description="Helical" evidence="1">
    <location>
        <begin position="151"/>
        <end position="168"/>
    </location>
</feature>
<sequence length="659" mass="72808">MSSYELLPKIDRNDDLLDQTAAETPQSPSEFSLKQRFSGWRGGILAASVLTAFVLLLNIILSIVAATRWIKTDGIATAFTGDCDLAGRWSTALHLIINLLSSGLLGASNYCMQRLVAPTREEIDKTHAQKRWLDVGIPSLRNLASINGRRVLIWTLLALSSIPLHLLYNSVVFETVGANDAYYFEITEDFFKVKDSWYHISHEMINDPTPFYQAALLDGKYLDRNLVENITADECKSRYSQQFISAGTGFCVTSPDPDFPDTSLVKYFEHGSSNILGSSTGPPCFYCLSLKSPPQRCSIEFSQAVLAVVVVCNAIKLGAMIYILSRLDQKTIVTIGDAIQSFLETPDPTTDNCCLMSRGDVRRVLGKQEARHGQRFEQTRRHRWISGCSRRRWILSLFLYISVIAVVAGLVGFMHHRWDTDYSNSFGRVNPDSLIDIDLPYAESIIPYILLANTPQAIITLIFLTYNGQFTAMLTQLEFSNYAIKRAPLRVTLPSPSQRSTYFLSLPFTFSIPLLLSSIILHWLTSQSIFLARIAVFTEPIAGRAPSEVREPSTAVGYSNTAIICTLALGCGFLIVLGIVSYAGSYPVGLPIGGTNSAVISAACHVKHEEQGDDDIVNRPLQWGVTIPADENVVGHCSFSSMEVGRVQLGFMYAGDVAA</sequence>
<keyword evidence="1" id="KW-0812">Transmembrane</keyword>
<keyword evidence="1" id="KW-1133">Transmembrane helix</keyword>
<feature type="transmembrane region" description="Helical" evidence="1">
    <location>
        <begin position="304"/>
        <end position="324"/>
    </location>
</feature>
<evidence type="ECO:0000313" key="3">
    <source>
        <dbReference type="EMBL" id="CAI6336339.1"/>
    </source>
</evidence>
<keyword evidence="1" id="KW-0472">Membrane</keyword>
<feature type="transmembrane region" description="Helical" evidence="1">
    <location>
        <begin position="393"/>
        <end position="414"/>
    </location>
</feature>
<dbReference type="OrthoDB" id="5429634at2759"/>
<dbReference type="Pfam" id="PF20163">
    <property type="entry name" value="DUF6536"/>
    <property type="match status" value="1"/>
</dbReference>
<name>A0A9W4UII9_9PLEO</name>
<feature type="transmembrane region" description="Helical" evidence="1">
    <location>
        <begin position="44"/>
        <end position="66"/>
    </location>
</feature>
<evidence type="ECO:0000256" key="1">
    <source>
        <dbReference type="SAM" id="Phobius"/>
    </source>
</evidence>
<accession>A0A9W4UII9</accession>
<evidence type="ECO:0000259" key="2">
    <source>
        <dbReference type="Pfam" id="PF20163"/>
    </source>
</evidence>
<dbReference type="PANTHER" id="PTHR35395:SF1">
    <property type="entry name" value="DUF6536 DOMAIN-CONTAINING PROTEIN"/>
    <property type="match status" value="1"/>
</dbReference>
<feature type="transmembrane region" description="Helical" evidence="1">
    <location>
        <begin position="561"/>
        <end position="583"/>
    </location>
</feature>
<organism evidence="3 4">
    <name type="scientific">Periconia digitata</name>
    <dbReference type="NCBI Taxonomy" id="1303443"/>
    <lineage>
        <taxon>Eukaryota</taxon>
        <taxon>Fungi</taxon>
        <taxon>Dikarya</taxon>
        <taxon>Ascomycota</taxon>
        <taxon>Pezizomycotina</taxon>
        <taxon>Dothideomycetes</taxon>
        <taxon>Pleosporomycetidae</taxon>
        <taxon>Pleosporales</taxon>
        <taxon>Massarineae</taxon>
        <taxon>Periconiaceae</taxon>
        <taxon>Periconia</taxon>
    </lineage>
</organism>
<dbReference type="Proteomes" id="UP001152607">
    <property type="component" value="Unassembled WGS sequence"/>
</dbReference>
<evidence type="ECO:0000313" key="4">
    <source>
        <dbReference type="Proteomes" id="UP001152607"/>
    </source>
</evidence>
<comment type="caution">
    <text evidence="3">The sequence shown here is derived from an EMBL/GenBank/DDBJ whole genome shotgun (WGS) entry which is preliminary data.</text>
</comment>
<reference evidence="3" key="1">
    <citation type="submission" date="2023-01" db="EMBL/GenBank/DDBJ databases">
        <authorList>
            <person name="Van Ghelder C."/>
            <person name="Rancurel C."/>
        </authorList>
    </citation>
    <scope>NUCLEOTIDE SEQUENCE</scope>
    <source>
        <strain evidence="3">CNCM I-4278</strain>
    </source>
</reference>
<feature type="transmembrane region" description="Helical" evidence="1">
    <location>
        <begin position="445"/>
        <end position="466"/>
    </location>
</feature>
<proteinExistence type="predicted"/>
<protein>
    <recommendedName>
        <fullName evidence="2">DUF6536 domain-containing protein</fullName>
    </recommendedName>
</protein>
<keyword evidence="4" id="KW-1185">Reference proteome</keyword>
<dbReference type="EMBL" id="CAOQHR010000006">
    <property type="protein sequence ID" value="CAI6336339.1"/>
    <property type="molecule type" value="Genomic_DNA"/>
</dbReference>
<feature type="transmembrane region" description="Helical" evidence="1">
    <location>
        <begin position="86"/>
        <end position="105"/>
    </location>
</feature>
<feature type="domain" description="DUF6536" evidence="2">
    <location>
        <begin position="40"/>
        <end position="191"/>
    </location>
</feature>